<dbReference type="SMART" id="SM00420">
    <property type="entry name" value="HTH_DEOR"/>
    <property type="match status" value="1"/>
</dbReference>
<dbReference type="CDD" id="cd00090">
    <property type="entry name" value="HTH_ARSR"/>
    <property type="match status" value="1"/>
</dbReference>
<keyword evidence="5" id="KW-1185">Reference proteome</keyword>
<keyword evidence="2" id="KW-0804">Transcription</keyword>
<dbReference type="EMBL" id="JBIGHZ010000003">
    <property type="protein sequence ID" value="MFG6448160.1"/>
    <property type="molecule type" value="Genomic_DNA"/>
</dbReference>
<reference evidence="4 5" key="1">
    <citation type="submission" date="2024-08" db="EMBL/GenBank/DDBJ databases">
        <authorList>
            <person name="Lu H."/>
        </authorList>
    </citation>
    <scope>NUCLEOTIDE SEQUENCE [LARGE SCALE GENOMIC DNA]</scope>
    <source>
        <strain evidence="4 5">BYS180W</strain>
    </source>
</reference>
<keyword evidence="1" id="KW-0805">Transcription regulation</keyword>
<dbReference type="InterPro" id="IPR036388">
    <property type="entry name" value="WH-like_DNA-bd_sf"/>
</dbReference>
<evidence type="ECO:0000256" key="1">
    <source>
        <dbReference type="ARBA" id="ARBA00023015"/>
    </source>
</evidence>
<evidence type="ECO:0000313" key="5">
    <source>
        <dbReference type="Proteomes" id="UP001606099"/>
    </source>
</evidence>
<dbReference type="Pfam" id="PF00455">
    <property type="entry name" value="DeoRC"/>
    <property type="match status" value="1"/>
</dbReference>
<dbReference type="SUPFAM" id="SSF46785">
    <property type="entry name" value="Winged helix' DNA-binding domain"/>
    <property type="match status" value="1"/>
</dbReference>
<evidence type="ECO:0000313" key="4">
    <source>
        <dbReference type="EMBL" id="MFG6448160.1"/>
    </source>
</evidence>
<dbReference type="Gene3D" id="3.40.50.1360">
    <property type="match status" value="1"/>
</dbReference>
<name>A0ABW7FV06_9BURK</name>
<dbReference type="PROSITE" id="PS51000">
    <property type="entry name" value="HTH_DEOR_2"/>
    <property type="match status" value="1"/>
</dbReference>
<feature type="domain" description="HTH deoR-type" evidence="3">
    <location>
        <begin position="4"/>
        <end position="59"/>
    </location>
</feature>
<dbReference type="NCBIfam" id="NF040755">
    <property type="entry name" value="AgaR"/>
    <property type="match status" value="1"/>
</dbReference>
<sequence>MSSIQERRESLLKFLSARGDSRVSDLVKRLGVSAVTVRHDLNFFEEQGLVTRKHGWVTLNPLDSIEDIREKSHLNPSLKERIGARAAQMVKPGDNILIDSGTTTHRLAGHLKNAQNLTVMSNGLNIVNELAQAPGVQIISTGGLLRSPSLTFQGAQAYASLDAYSFDTLFLGVDGFDLDFGITTHSVLEADMNRKMVERSRRTVVLADSSKFGRMSLHRVVGLERVHVVVTDAGVPEAYRLGLLHQGITLIVVD</sequence>
<protein>
    <submittedName>
        <fullName evidence="4">Transcriptional repressor AgaR</fullName>
    </submittedName>
</protein>
<dbReference type="InterPro" id="IPR050313">
    <property type="entry name" value="Carb_Metab_HTH_regulators"/>
</dbReference>
<dbReference type="InterPro" id="IPR014036">
    <property type="entry name" value="DeoR-like_C"/>
</dbReference>
<dbReference type="PANTHER" id="PTHR30363">
    <property type="entry name" value="HTH-TYPE TRANSCRIPTIONAL REGULATOR SRLR-RELATED"/>
    <property type="match status" value="1"/>
</dbReference>
<dbReference type="PANTHER" id="PTHR30363:SF44">
    <property type="entry name" value="AGA OPERON TRANSCRIPTIONAL REPRESSOR-RELATED"/>
    <property type="match status" value="1"/>
</dbReference>
<proteinExistence type="predicted"/>
<evidence type="ECO:0000259" key="3">
    <source>
        <dbReference type="PROSITE" id="PS51000"/>
    </source>
</evidence>
<gene>
    <name evidence="4" type="primary">agaR</name>
    <name evidence="4" type="ORF">ACG0Z6_07860</name>
</gene>
<dbReference type="PRINTS" id="PR00037">
    <property type="entry name" value="HTHLACR"/>
</dbReference>
<dbReference type="InterPro" id="IPR036390">
    <property type="entry name" value="WH_DNA-bd_sf"/>
</dbReference>
<evidence type="ECO:0000256" key="2">
    <source>
        <dbReference type="ARBA" id="ARBA00023163"/>
    </source>
</evidence>
<dbReference type="SUPFAM" id="SSF100950">
    <property type="entry name" value="NagB/RpiA/CoA transferase-like"/>
    <property type="match status" value="1"/>
</dbReference>
<dbReference type="InterPro" id="IPR047779">
    <property type="entry name" value="AgaR-like"/>
</dbReference>
<dbReference type="RefSeq" id="WP_394460173.1">
    <property type="nucleotide sequence ID" value="NZ_JBIGHZ010000003.1"/>
</dbReference>
<dbReference type="Gene3D" id="1.10.10.10">
    <property type="entry name" value="Winged helix-like DNA-binding domain superfamily/Winged helix DNA-binding domain"/>
    <property type="match status" value="1"/>
</dbReference>
<dbReference type="SMART" id="SM01134">
    <property type="entry name" value="DeoRC"/>
    <property type="match status" value="1"/>
</dbReference>
<dbReference type="Pfam" id="PF08220">
    <property type="entry name" value="HTH_DeoR"/>
    <property type="match status" value="1"/>
</dbReference>
<comment type="caution">
    <text evidence="4">The sequence shown here is derived from an EMBL/GenBank/DDBJ whole genome shotgun (WGS) entry which is preliminary data.</text>
</comment>
<dbReference type="InterPro" id="IPR037171">
    <property type="entry name" value="NagB/RpiA_transferase-like"/>
</dbReference>
<dbReference type="InterPro" id="IPR001034">
    <property type="entry name" value="DeoR_HTH"/>
</dbReference>
<dbReference type="Proteomes" id="UP001606099">
    <property type="component" value="Unassembled WGS sequence"/>
</dbReference>
<organism evidence="4 5">
    <name type="scientific">Roseateles rivi</name>
    <dbReference type="NCBI Taxonomy" id="3299028"/>
    <lineage>
        <taxon>Bacteria</taxon>
        <taxon>Pseudomonadati</taxon>
        <taxon>Pseudomonadota</taxon>
        <taxon>Betaproteobacteria</taxon>
        <taxon>Burkholderiales</taxon>
        <taxon>Sphaerotilaceae</taxon>
        <taxon>Roseateles</taxon>
    </lineage>
</organism>
<accession>A0ABW7FV06</accession>
<dbReference type="InterPro" id="IPR011991">
    <property type="entry name" value="ArsR-like_HTH"/>
</dbReference>